<dbReference type="InterPro" id="IPR017853">
    <property type="entry name" value="GH"/>
</dbReference>
<feature type="region of interest" description="Disordered" evidence="5">
    <location>
        <begin position="38"/>
        <end position="141"/>
    </location>
</feature>
<evidence type="ECO:0000256" key="5">
    <source>
        <dbReference type="SAM" id="MobiDB-lite"/>
    </source>
</evidence>
<dbReference type="EMBL" id="JAVLVT010000002">
    <property type="protein sequence ID" value="MDS1269810.1"/>
    <property type="molecule type" value="Genomic_DNA"/>
</dbReference>
<keyword evidence="3 4" id="KW-0326">Glycosidase</keyword>
<comment type="caution">
    <text evidence="7">The sequence shown here is derived from an EMBL/GenBank/DDBJ whole genome shotgun (WGS) entry which is preliminary data.</text>
</comment>
<feature type="compositionally biased region" description="Acidic residues" evidence="5">
    <location>
        <begin position="132"/>
        <end position="141"/>
    </location>
</feature>
<feature type="compositionally biased region" description="Acidic residues" evidence="5">
    <location>
        <begin position="101"/>
        <end position="115"/>
    </location>
</feature>
<feature type="active site" description="Proton donor" evidence="4">
    <location>
        <position position="254"/>
    </location>
</feature>
<evidence type="ECO:0000256" key="2">
    <source>
        <dbReference type="ARBA" id="ARBA00022801"/>
    </source>
</evidence>
<evidence type="ECO:0000313" key="8">
    <source>
        <dbReference type="Proteomes" id="UP001250214"/>
    </source>
</evidence>
<comment type="similarity">
    <text evidence="1 4">Belongs to the glycosyl hydrolase 26 family.</text>
</comment>
<evidence type="ECO:0000256" key="1">
    <source>
        <dbReference type="ARBA" id="ARBA00007754"/>
    </source>
</evidence>
<keyword evidence="2 4" id="KW-0378">Hydrolase</keyword>
<proteinExistence type="inferred from homology"/>
<feature type="compositionally biased region" description="Pro residues" evidence="5">
    <location>
        <begin position="116"/>
        <end position="127"/>
    </location>
</feature>
<feature type="compositionally biased region" description="Pro residues" evidence="5">
    <location>
        <begin position="50"/>
        <end position="100"/>
    </location>
</feature>
<evidence type="ECO:0000256" key="4">
    <source>
        <dbReference type="PROSITE-ProRule" id="PRU01100"/>
    </source>
</evidence>
<dbReference type="Pfam" id="PF02156">
    <property type="entry name" value="Glyco_hydro_26"/>
    <property type="match status" value="1"/>
</dbReference>
<organism evidence="7 8">
    <name type="scientific">Lipingzhangella rawalii</name>
    <dbReference type="NCBI Taxonomy" id="2055835"/>
    <lineage>
        <taxon>Bacteria</taxon>
        <taxon>Bacillati</taxon>
        <taxon>Actinomycetota</taxon>
        <taxon>Actinomycetes</taxon>
        <taxon>Streptosporangiales</taxon>
        <taxon>Nocardiopsidaceae</taxon>
        <taxon>Lipingzhangella</taxon>
    </lineage>
</organism>
<dbReference type="RefSeq" id="WP_310911346.1">
    <property type="nucleotide sequence ID" value="NZ_JAVLVT010000002.1"/>
</dbReference>
<gene>
    <name evidence="7" type="ORF">RIF23_05820</name>
</gene>
<dbReference type="InterPro" id="IPR000805">
    <property type="entry name" value="Glyco_hydro_26"/>
</dbReference>
<dbReference type="PANTHER" id="PTHR40079">
    <property type="entry name" value="MANNAN ENDO-1,4-BETA-MANNOSIDASE E-RELATED"/>
    <property type="match status" value="1"/>
</dbReference>
<feature type="domain" description="GH26" evidence="6">
    <location>
        <begin position="107"/>
        <end position="421"/>
    </location>
</feature>
<dbReference type="InterPro" id="IPR022790">
    <property type="entry name" value="GH26_dom"/>
</dbReference>
<dbReference type="Proteomes" id="UP001250214">
    <property type="component" value="Unassembled WGS sequence"/>
</dbReference>
<keyword evidence="8" id="KW-1185">Reference proteome</keyword>
<evidence type="ECO:0000259" key="6">
    <source>
        <dbReference type="PROSITE" id="PS51764"/>
    </source>
</evidence>
<dbReference type="PANTHER" id="PTHR40079:SF4">
    <property type="entry name" value="GH26 DOMAIN-CONTAINING PROTEIN-RELATED"/>
    <property type="match status" value="1"/>
</dbReference>
<name>A0ABU2H4R2_9ACTN</name>
<dbReference type="SUPFAM" id="SSF51445">
    <property type="entry name" value="(Trans)glycosidases"/>
    <property type="match status" value="1"/>
</dbReference>
<dbReference type="GO" id="GO:0016787">
    <property type="term" value="F:hydrolase activity"/>
    <property type="evidence" value="ECO:0007669"/>
    <property type="project" value="UniProtKB-KW"/>
</dbReference>
<reference evidence="8" key="1">
    <citation type="submission" date="2023-07" db="EMBL/GenBank/DDBJ databases">
        <title>Novel species in the genus Lipingzhangella isolated from Sambhar Salt Lake.</title>
        <authorList>
            <person name="Jiya N."/>
            <person name="Kajale S."/>
            <person name="Sharma A."/>
        </authorList>
    </citation>
    <scope>NUCLEOTIDE SEQUENCE [LARGE SCALE GENOMIC DNA]</scope>
    <source>
        <strain evidence="8">LS1_29</strain>
    </source>
</reference>
<evidence type="ECO:0000256" key="3">
    <source>
        <dbReference type="ARBA" id="ARBA00023295"/>
    </source>
</evidence>
<protein>
    <submittedName>
        <fullName evidence="7">Glycosyl hydrolase</fullName>
    </submittedName>
</protein>
<accession>A0ABU2H4R2</accession>
<feature type="active site" description="Nucleophile" evidence="4">
    <location>
        <position position="370"/>
    </location>
</feature>
<sequence length="450" mass="50262">MQPNQAGSPRRPRQTSGAQRWACLVLTFGVLVAPLGAGTTASAQGDPDPESPPDVVIPPPPQPPLILIPRPGVPEPPAPEPPEPSPEQPPEPSPGQQPEPTPEEPPEPTPEEPPEPDPSPGDPPPTGPGSDEYPDPEECDVSDILEPECGVWWGASPGPDEVADLEDIIERQLDLVYVWHGVDQTDLPTEEQHQMMEEGRLIHANVEAREFTQRGHPALRYEQIIDGEFDDSLSAQARNFADLDLPAFVTFDHEADANHRYNTRGSPEEFVAAWRHIVDIYDDHGADNVIWVWNVTGWPGNMDRLPGLWPGNDYVDWLSWEGYNMTGCPQHENWDHVQSFGEAVRPTYEWVQEHGESHGINPDKPVMVGEMGTVPLPDDPRGTFNWYREIPEVLRELDRIQGVKLWNSKTSPDCDFRVTQDLAAELGYLVASQDSHVRVPEEVHQRVFDR</sequence>
<dbReference type="PROSITE" id="PS51764">
    <property type="entry name" value="GH26"/>
    <property type="match status" value="1"/>
</dbReference>
<dbReference type="Gene3D" id="3.20.20.80">
    <property type="entry name" value="Glycosidases"/>
    <property type="match status" value="1"/>
</dbReference>
<evidence type="ECO:0000313" key="7">
    <source>
        <dbReference type="EMBL" id="MDS1269810.1"/>
    </source>
</evidence>